<dbReference type="OrthoDB" id="2082995at2"/>
<accession>A0A845KZN0</accession>
<dbReference type="InterPro" id="IPR007630">
    <property type="entry name" value="RNA_pol_sigma70_r4"/>
</dbReference>
<evidence type="ECO:0000313" key="3">
    <source>
        <dbReference type="Proteomes" id="UP000463470"/>
    </source>
</evidence>
<gene>
    <name evidence="2" type="ORF">GTO91_02845</name>
</gene>
<dbReference type="InterPro" id="IPR036388">
    <property type="entry name" value="WH-like_DNA-bd_sf"/>
</dbReference>
<dbReference type="Proteomes" id="UP000463470">
    <property type="component" value="Unassembled WGS sequence"/>
</dbReference>
<evidence type="ECO:0000313" key="2">
    <source>
        <dbReference type="EMBL" id="MZP28656.1"/>
    </source>
</evidence>
<feature type="domain" description="RNA polymerase sigma-70 region 4" evidence="1">
    <location>
        <begin position="62"/>
        <end position="107"/>
    </location>
</feature>
<dbReference type="InterPro" id="IPR013324">
    <property type="entry name" value="RNA_pol_sigma_r3/r4-like"/>
</dbReference>
<proteinExistence type="predicted"/>
<dbReference type="Pfam" id="PF04545">
    <property type="entry name" value="Sigma70_r4"/>
    <property type="match status" value="1"/>
</dbReference>
<protein>
    <submittedName>
        <fullName evidence="2">RNA polymerase subunit sigma-28</fullName>
    </submittedName>
</protein>
<dbReference type="EMBL" id="WXEY01000002">
    <property type="protein sequence ID" value="MZP28656.1"/>
    <property type="molecule type" value="Genomic_DNA"/>
</dbReference>
<comment type="caution">
    <text evidence="2">The sequence shown here is derived from an EMBL/GenBank/DDBJ whole genome shotgun (WGS) entry which is preliminary data.</text>
</comment>
<organism evidence="2 3">
    <name type="scientific">Heliomicrobium undosum</name>
    <dbReference type="NCBI Taxonomy" id="121734"/>
    <lineage>
        <taxon>Bacteria</taxon>
        <taxon>Bacillati</taxon>
        <taxon>Bacillota</taxon>
        <taxon>Clostridia</taxon>
        <taxon>Eubacteriales</taxon>
        <taxon>Heliobacteriaceae</taxon>
        <taxon>Heliomicrobium</taxon>
    </lineage>
</organism>
<reference evidence="2 3" key="1">
    <citation type="submission" date="2020-01" db="EMBL/GenBank/DDBJ databases">
        <title>Whole-genome sequence of Heliobacterium undosum DSM 13378.</title>
        <authorList>
            <person name="Kyndt J.A."/>
            <person name="Meyer T.E."/>
        </authorList>
    </citation>
    <scope>NUCLEOTIDE SEQUENCE [LARGE SCALE GENOMIC DNA]</scope>
    <source>
        <strain evidence="2 3">DSM 13378</strain>
    </source>
</reference>
<dbReference type="Gene3D" id="1.10.10.10">
    <property type="entry name" value="Winged helix-like DNA-binding domain superfamily/Winged helix DNA-binding domain"/>
    <property type="match status" value="1"/>
</dbReference>
<dbReference type="GO" id="GO:0003700">
    <property type="term" value="F:DNA-binding transcription factor activity"/>
    <property type="evidence" value="ECO:0007669"/>
    <property type="project" value="InterPro"/>
</dbReference>
<keyword evidence="3" id="KW-1185">Reference proteome</keyword>
<dbReference type="AlphaFoldDB" id="A0A845KZN0"/>
<dbReference type="SUPFAM" id="SSF88659">
    <property type="entry name" value="Sigma3 and sigma4 domains of RNA polymerase sigma factors"/>
    <property type="match status" value="1"/>
</dbReference>
<name>A0A845KZN0_9FIRM</name>
<evidence type="ECO:0000259" key="1">
    <source>
        <dbReference type="Pfam" id="PF04545"/>
    </source>
</evidence>
<sequence>MGKVIDLATKQKRLDDAYPLEQEYGIYALLTQLHHIREGRFLRGDYDASVLLLDLARLIEEARLNRRQMQAMQLVFVRDWTQKDAAHWMNISQQAVSNHIRTAIQRIAQVNEREEAA</sequence>
<dbReference type="GO" id="GO:0006352">
    <property type="term" value="P:DNA-templated transcription initiation"/>
    <property type="evidence" value="ECO:0007669"/>
    <property type="project" value="InterPro"/>
</dbReference>